<accession>A0A378AKS7</accession>
<organism evidence="1 2">
    <name type="scientific">Klebsiella pneumoniae subsp. ozaenae</name>
    <dbReference type="NCBI Taxonomy" id="574"/>
    <lineage>
        <taxon>Bacteria</taxon>
        <taxon>Pseudomonadati</taxon>
        <taxon>Pseudomonadota</taxon>
        <taxon>Gammaproteobacteria</taxon>
        <taxon>Enterobacterales</taxon>
        <taxon>Enterobacteriaceae</taxon>
        <taxon>Klebsiella/Raoultella group</taxon>
        <taxon>Klebsiella</taxon>
        <taxon>Klebsiella pneumoniae complex</taxon>
    </lineage>
</organism>
<gene>
    <name evidence="1" type="ORF">NCTC10313_05862</name>
</gene>
<dbReference type="EMBL" id="UGLW01000003">
    <property type="protein sequence ID" value="STV12642.1"/>
    <property type="molecule type" value="Genomic_DNA"/>
</dbReference>
<name>A0A378AKS7_KLEPO</name>
<dbReference type="Proteomes" id="UP000254487">
    <property type="component" value="Unassembled WGS sequence"/>
</dbReference>
<sequence>MNISTVNELIASLESAGELSIREQKFLKLAKAYQQLAAENKRLTDVAQGGAFVMQKALMKYEFGVGMTMQAEDFIRDAREKHSAPIAFLQRPRRAELRSSRQNFEFLVMTSFLTL</sequence>
<protein>
    <submittedName>
        <fullName evidence="1">Uncharacterized protein</fullName>
    </submittedName>
</protein>
<dbReference type="AlphaFoldDB" id="A0A378AKS7"/>
<evidence type="ECO:0000313" key="2">
    <source>
        <dbReference type="Proteomes" id="UP000254487"/>
    </source>
</evidence>
<reference evidence="1 2" key="1">
    <citation type="submission" date="2018-06" db="EMBL/GenBank/DDBJ databases">
        <authorList>
            <consortium name="Pathogen Informatics"/>
            <person name="Doyle S."/>
        </authorList>
    </citation>
    <scope>NUCLEOTIDE SEQUENCE [LARGE SCALE GENOMIC DNA]</scope>
    <source>
        <strain evidence="1 2">NCTC10313</strain>
    </source>
</reference>
<proteinExistence type="predicted"/>
<evidence type="ECO:0000313" key="1">
    <source>
        <dbReference type="EMBL" id="STV12642.1"/>
    </source>
</evidence>